<dbReference type="AlphaFoldDB" id="A0A6A6IFP6"/>
<protein>
    <submittedName>
        <fullName evidence="1">Uncharacterized protein</fullName>
    </submittedName>
</protein>
<sequence>MTCTNEKPDHAILRSGIASPPTMTFHAWPCLPTELKLEVLSHVLDFSASKLRHSTSRLITKRDHARTMSTTLLPIIRAGDRELSTLAQSTYYQSNRFRVIIGRWWMSYPPVARANWIRELRIEAHDCMAAAAVEAFLDPRNGWRWLLREKVPNNRGGTRTTEWQLPFVNLRRLEVIVHMAVVDTIVVCMGSNGVNALKELLANMDVLIKAESVDVKIRSTGCRLAPRRMDQLGNTVREPLCACEGEIEAALEGMMRKKGA</sequence>
<name>A0A6A6IFP6_9PLEO</name>
<dbReference type="GeneID" id="54588262"/>
<proteinExistence type="predicted"/>
<dbReference type="OrthoDB" id="3801236at2759"/>
<organism evidence="1 2">
    <name type="scientific">Trematosphaeria pertusa</name>
    <dbReference type="NCBI Taxonomy" id="390896"/>
    <lineage>
        <taxon>Eukaryota</taxon>
        <taxon>Fungi</taxon>
        <taxon>Dikarya</taxon>
        <taxon>Ascomycota</taxon>
        <taxon>Pezizomycotina</taxon>
        <taxon>Dothideomycetes</taxon>
        <taxon>Pleosporomycetidae</taxon>
        <taxon>Pleosporales</taxon>
        <taxon>Massarineae</taxon>
        <taxon>Trematosphaeriaceae</taxon>
        <taxon>Trematosphaeria</taxon>
    </lineage>
</organism>
<dbReference type="EMBL" id="ML987195">
    <property type="protein sequence ID" value="KAF2249395.1"/>
    <property type="molecule type" value="Genomic_DNA"/>
</dbReference>
<evidence type="ECO:0000313" key="2">
    <source>
        <dbReference type="Proteomes" id="UP000800094"/>
    </source>
</evidence>
<accession>A0A6A6IFP6</accession>
<dbReference type="Proteomes" id="UP000800094">
    <property type="component" value="Unassembled WGS sequence"/>
</dbReference>
<reference evidence="1" key="1">
    <citation type="journal article" date="2020" name="Stud. Mycol.">
        <title>101 Dothideomycetes genomes: a test case for predicting lifestyles and emergence of pathogens.</title>
        <authorList>
            <person name="Haridas S."/>
            <person name="Albert R."/>
            <person name="Binder M."/>
            <person name="Bloem J."/>
            <person name="Labutti K."/>
            <person name="Salamov A."/>
            <person name="Andreopoulos B."/>
            <person name="Baker S."/>
            <person name="Barry K."/>
            <person name="Bills G."/>
            <person name="Bluhm B."/>
            <person name="Cannon C."/>
            <person name="Castanera R."/>
            <person name="Culley D."/>
            <person name="Daum C."/>
            <person name="Ezra D."/>
            <person name="Gonzalez J."/>
            <person name="Henrissat B."/>
            <person name="Kuo A."/>
            <person name="Liang C."/>
            <person name="Lipzen A."/>
            <person name="Lutzoni F."/>
            <person name="Magnuson J."/>
            <person name="Mondo S."/>
            <person name="Nolan M."/>
            <person name="Ohm R."/>
            <person name="Pangilinan J."/>
            <person name="Park H.-J."/>
            <person name="Ramirez L."/>
            <person name="Alfaro M."/>
            <person name="Sun H."/>
            <person name="Tritt A."/>
            <person name="Yoshinaga Y."/>
            <person name="Zwiers L.-H."/>
            <person name="Turgeon B."/>
            <person name="Goodwin S."/>
            <person name="Spatafora J."/>
            <person name="Crous P."/>
            <person name="Grigoriev I."/>
        </authorList>
    </citation>
    <scope>NUCLEOTIDE SEQUENCE</scope>
    <source>
        <strain evidence="1">CBS 122368</strain>
    </source>
</reference>
<keyword evidence="2" id="KW-1185">Reference proteome</keyword>
<dbReference type="RefSeq" id="XP_033684399.1">
    <property type="nucleotide sequence ID" value="XM_033834932.1"/>
</dbReference>
<gene>
    <name evidence="1" type="ORF">BU26DRAFT_595250</name>
</gene>
<evidence type="ECO:0000313" key="1">
    <source>
        <dbReference type="EMBL" id="KAF2249395.1"/>
    </source>
</evidence>